<dbReference type="InterPro" id="IPR023346">
    <property type="entry name" value="Lysozyme-like_dom_sf"/>
</dbReference>
<evidence type="ECO:0000256" key="9">
    <source>
        <dbReference type="ARBA" id="ARBA00023268"/>
    </source>
</evidence>
<dbReference type="PANTHER" id="PTHR32282">
    <property type="entry name" value="BINDING PROTEIN TRANSPEPTIDASE, PUTATIVE-RELATED"/>
    <property type="match status" value="1"/>
</dbReference>
<dbReference type="Pfam" id="PF00912">
    <property type="entry name" value="Transgly"/>
    <property type="match status" value="1"/>
</dbReference>
<comment type="catalytic activity">
    <reaction evidence="11">
        <text>[GlcNAc-(1-&gt;4)-Mur2Ac(oyl-L-Ala-gamma-D-Glu-L-Lys-D-Ala-D-Ala)](n)-di-trans,octa-cis-undecaprenyl diphosphate + beta-D-GlcNAc-(1-&gt;4)-Mur2Ac(oyl-L-Ala-gamma-D-Glu-L-Lys-D-Ala-D-Ala)-di-trans,octa-cis-undecaprenyl diphosphate = [GlcNAc-(1-&gt;4)-Mur2Ac(oyl-L-Ala-gamma-D-Glu-L-Lys-D-Ala-D-Ala)](n+1)-di-trans,octa-cis-undecaprenyl diphosphate + di-trans,octa-cis-undecaprenyl diphosphate + H(+)</text>
        <dbReference type="Rhea" id="RHEA:23708"/>
        <dbReference type="Rhea" id="RHEA-COMP:9602"/>
        <dbReference type="Rhea" id="RHEA-COMP:9603"/>
        <dbReference type="ChEBI" id="CHEBI:15378"/>
        <dbReference type="ChEBI" id="CHEBI:58405"/>
        <dbReference type="ChEBI" id="CHEBI:60033"/>
        <dbReference type="ChEBI" id="CHEBI:78435"/>
        <dbReference type="EC" id="2.4.99.28"/>
    </reaction>
</comment>
<keyword evidence="4" id="KW-0121">Carboxypeptidase</keyword>
<dbReference type="InterPro" id="IPR009647">
    <property type="entry name" value="PBP_C"/>
</dbReference>
<keyword evidence="6" id="KW-0328">Glycosyltransferase</keyword>
<dbReference type="GO" id="GO:0008955">
    <property type="term" value="F:peptidoglycan glycosyltransferase activity"/>
    <property type="evidence" value="ECO:0007669"/>
    <property type="project" value="UniProtKB-EC"/>
</dbReference>
<dbReference type="EMBL" id="FTPS01000001">
    <property type="protein sequence ID" value="SIT81379.1"/>
    <property type="molecule type" value="Genomic_DNA"/>
</dbReference>
<dbReference type="Gene3D" id="3.40.710.10">
    <property type="entry name" value="DD-peptidase/beta-lactamase superfamily"/>
    <property type="match status" value="1"/>
</dbReference>
<dbReference type="Gene3D" id="1.10.3810.10">
    <property type="entry name" value="Biosynthetic peptidoglycan transglycosylase-like"/>
    <property type="match status" value="1"/>
</dbReference>
<evidence type="ECO:0000256" key="11">
    <source>
        <dbReference type="ARBA" id="ARBA00049902"/>
    </source>
</evidence>
<keyword evidence="5" id="KW-0645">Protease</keyword>
<dbReference type="Proteomes" id="UP000192455">
    <property type="component" value="Unassembled WGS sequence"/>
</dbReference>
<dbReference type="GO" id="GO:0006508">
    <property type="term" value="P:proteolysis"/>
    <property type="evidence" value="ECO:0007669"/>
    <property type="project" value="UniProtKB-KW"/>
</dbReference>
<organism evidence="15 16">
    <name type="scientific">Pontibaca methylaminivorans</name>
    <dbReference type="NCBI Taxonomy" id="515897"/>
    <lineage>
        <taxon>Bacteria</taxon>
        <taxon>Pseudomonadati</taxon>
        <taxon>Pseudomonadota</taxon>
        <taxon>Alphaproteobacteria</taxon>
        <taxon>Rhodobacterales</taxon>
        <taxon>Roseobacteraceae</taxon>
        <taxon>Pontibaca</taxon>
    </lineage>
</organism>
<dbReference type="GO" id="GO:0008658">
    <property type="term" value="F:penicillin binding"/>
    <property type="evidence" value="ECO:0007669"/>
    <property type="project" value="InterPro"/>
</dbReference>
<protein>
    <recommendedName>
        <fullName evidence="10">peptidoglycan glycosyltransferase</fullName>
        <ecNumber evidence="10">2.4.99.28</ecNumber>
    </recommendedName>
</protein>
<evidence type="ECO:0000256" key="6">
    <source>
        <dbReference type="ARBA" id="ARBA00022676"/>
    </source>
</evidence>
<reference evidence="15 16" key="1">
    <citation type="submission" date="2017-01" db="EMBL/GenBank/DDBJ databases">
        <authorList>
            <person name="Mah S.A."/>
            <person name="Swanson W.J."/>
            <person name="Moy G.W."/>
            <person name="Vacquier V.D."/>
        </authorList>
    </citation>
    <scope>NUCLEOTIDE SEQUENCE [LARGE SCALE GENOMIC DNA]</scope>
    <source>
        <strain evidence="15 16">DSM 21219</strain>
    </source>
</reference>
<dbReference type="AlphaFoldDB" id="A0A1R3WTK7"/>
<keyword evidence="8" id="KW-0378">Hydrolase</keyword>
<evidence type="ECO:0000256" key="7">
    <source>
        <dbReference type="ARBA" id="ARBA00022679"/>
    </source>
</evidence>
<comment type="pathway">
    <text evidence="1">Cell wall biogenesis; peptidoglycan biosynthesis.</text>
</comment>
<dbReference type="RefSeq" id="WP_076649083.1">
    <property type="nucleotide sequence ID" value="NZ_FTPS01000001.1"/>
</dbReference>
<evidence type="ECO:0000313" key="15">
    <source>
        <dbReference type="EMBL" id="SIT81379.1"/>
    </source>
</evidence>
<name>A0A1R3WTK7_9RHOB</name>
<comment type="similarity">
    <text evidence="2">In the C-terminal section; belongs to the transpeptidase family.</text>
</comment>
<dbReference type="SUPFAM" id="SSF56601">
    <property type="entry name" value="beta-lactamase/transpeptidase-like"/>
    <property type="match status" value="1"/>
</dbReference>
<dbReference type="InterPro" id="IPR011815">
    <property type="entry name" value="PBP_1c"/>
</dbReference>
<dbReference type="InterPro" id="IPR001264">
    <property type="entry name" value="Glyco_trans_51"/>
</dbReference>
<evidence type="ECO:0000259" key="13">
    <source>
        <dbReference type="Pfam" id="PF00912"/>
    </source>
</evidence>
<comment type="similarity">
    <text evidence="3">In the N-terminal section; belongs to the glycosyltransferase 51 family.</text>
</comment>
<dbReference type="GO" id="GO:0004180">
    <property type="term" value="F:carboxypeptidase activity"/>
    <property type="evidence" value="ECO:0007669"/>
    <property type="project" value="UniProtKB-KW"/>
</dbReference>
<dbReference type="InterPro" id="IPR012338">
    <property type="entry name" value="Beta-lactam/transpept-like"/>
</dbReference>
<keyword evidence="9" id="KW-0511">Multifunctional enzyme</keyword>
<evidence type="ECO:0000256" key="3">
    <source>
        <dbReference type="ARBA" id="ARBA00007739"/>
    </source>
</evidence>
<dbReference type="PANTHER" id="PTHR32282:SF15">
    <property type="entry name" value="PENICILLIN-BINDING PROTEIN 1C"/>
    <property type="match status" value="1"/>
</dbReference>
<dbReference type="InterPro" id="IPR001460">
    <property type="entry name" value="PCN-bd_Tpept"/>
</dbReference>
<evidence type="ECO:0000259" key="12">
    <source>
        <dbReference type="Pfam" id="PF00905"/>
    </source>
</evidence>
<dbReference type="InterPro" id="IPR036950">
    <property type="entry name" value="PBP_transglycosylase"/>
</dbReference>
<evidence type="ECO:0000256" key="2">
    <source>
        <dbReference type="ARBA" id="ARBA00007090"/>
    </source>
</evidence>
<evidence type="ECO:0000256" key="8">
    <source>
        <dbReference type="ARBA" id="ARBA00022801"/>
    </source>
</evidence>
<accession>A0A1R3WTK7</accession>
<feature type="domain" description="Glycosyl transferase family 51" evidence="13">
    <location>
        <begin position="67"/>
        <end position="222"/>
    </location>
</feature>
<gene>
    <name evidence="15" type="ORF">SAMN05421849_1470</name>
</gene>
<feature type="domain" description="Penicillin-binding protein transpeptidase" evidence="12">
    <location>
        <begin position="300"/>
        <end position="532"/>
    </location>
</feature>
<evidence type="ECO:0000256" key="1">
    <source>
        <dbReference type="ARBA" id="ARBA00004752"/>
    </source>
</evidence>
<dbReference type="GO" id="GO:0030288">
    <property type="term" value="C:outer membrane-bounded periplasmic space"/>
    <property type="evidence" value="ECO:0007669"/>
    <property type="project" value="TreeGrafter"/>
</dbReference>
<keyword evidence="7" id="KW-0808">Transferase</keyword>
<feature type="domain" description="Penicillin-binding C-terminal" evidence="14">
    <location>
        <begin position="595"/>
        <end position="675"/>
    </location>
</feature>
<evidence type="ECO:0000256" key="5">
    <source>
        <dbReference type="ARBA" id="ARBA00022670"/>
    </source>
</evidence>
<evidence type="ECO:0000256" key="10">
    <source>
        <dbReference type="ARBA" id="ARBA00044770"/>
    </source>
</evidence>
<evidence type="ECO:0000259" key="14">
    <source>
        <dbReference type="Pfam" id="PF06832"/>
    </source>
</evidence>
<keyword evidence="16" id="KW-1185">Reference proteome</keyword>
<proteinExistence type="inferred from homology"/>
<dbReference type="Pfam" id="PF06832">
    <property type="entry name" value="BiPBP_C"/>
    <property type="match status" value="1"/>
</dbReference>
<dbReference type="Pfam" id="PF00905">
    <property type="entry name" value="Transpeptidase"/>
    <property type="match status" value="1"/>
</dbReference>
<dbReference type="EC" id="2.4.99.28" evidence="10"/>
<evidence type="ECO:0000256" key="4">
    <source>
        <dbReference type="ARBA" id="ARBA00022645"/>
    </source>
</evidence>
<dbReference type="UniPathway" id="UPA00219"/>
<dbReference type="InterPro" id="IPR050396">
    <property type="entry name" value="Glycosyltr_51/Transpeptidase"/>
</dbReference>
<dbReference type="NCBIfam" id="TIGR02073">
    <property type="entry name" value="PBP_1c"/>
    <property type="match status" value="1"/>
</dbReference>
<dbReference type="GO" id="GO:0009252">
    <property type="term" value="P:peptidoglycan biosynthetic process"/>
    <property type="evidence" value="ECO:0007669"/>
    <property type="project" value="UniProtKB-UniPathway"/>
</dbReference>
<sequence>MKRLWLFALVALLLAGALLRDGFDRWIAATTLPPLPAATSAEMRDQSGSLLRAWQVEDGRWRLSPGPVDPRFIEMLVAYEDRRFREHGGIDLRAAARAALQALRHGRAVSGGSTLSMQVARLIEDGTTGRWAGKLRQIRVALALERRLGKDEILQLYLTHAPYGGNLEGVRAASLAWFGKEPRRLTPAQSALLVALPQGPESRRPDRHHDRATRARDRVLMRVGARGLLDPAQVDAAKAEPVPGRIRPFPRLAAHLGERLRRADPGAMRFDTTLDAGVQARVEALVARAARAAGPGISAAAVVADHRSGAIIATVGSPGFDERDGRRGFVDMTQALRSPGSTLKPLVYALAFDQGLAHPETLIADTPAAFGRYAPQNFDGLFRGEVRVREALQLSLNIPVVRLLQELGPARMMAALRRSGARPVLPGGRPGLAIALGGLGITLEDLVQLYGALAAGGQGPVLHALQDDGQPEPGRRIVSESAAWQVGNILAGLMPPPEAPRGVLAYKTGTSYGHRDALAVGYDGRHVIGVWMGRADGTPVPGAFGGDLAAPVLFEAFGRLKTRFDPLPPPPPATLIVANAKLPAPLRRFRPREASFSPATGAPEIAFPPDGARLSGTGERVTIKLRGGTAPYMVLANGRPLAAHLRAGEAEIPSPGRGFSTLVVIDANGKSDRVRLELD</sequence>
<dbReference type="STRING" id="515897.SAMN05421849_1470"/>
<evidence type="ECO:0000313" key="16">
    <source>
        <dbReference type="Proteomes" id="UP000192455"/>
    </source>
</evidence>
<dbReference type="SUPFAM" id="SSF53955">
    <property type="entry name" value="Lysozyme-like"/>
    <property type="match status" value="1"/>
</dbReference>
<dbReference type="OrthoDB" id="9766909at2"/>